<dbReference type="GO" id="GO:0016020">
    <property type="term" value="C:membrane"/>
    <property type="evidence" value="ECO:0007669"/>
    <property type="project" value="TreeGrafter"/>
</dbReference>
<dbReference type="GO" id="GO:0016491">
    <property type="term" value="F:oxidoreductase activity"/>
    <property type="evidence" value="ECO:0007669"/>
    <property type="project" value="UniProtKB-KW"/>
</dbReference>
<dbReference type="STRING" id="1653334.GA0071312_2237"/>
<dbReference type="PRINTS" id="PR00081">
    <property type="entry name" value="GDHRDH"/>
</dbReference>
<dbReference type="Proteomes" id="UP000050497">
    <property type="component" value="Unassembled WGS sequence"/>
</dbReference>
<dbReference type="Proteomes" id="UP000182800">
    <property type="component" value="Unassembled WGS sequence"/>
</dbReference>
<dbReference type="RefSeq" id="WP_074445026.1">
    <property type="nucleotide sequence ID" value="NZ_FMBM01000002.1"/>
</dbReference>
<keyword evidence="2" id="KW-0560">Oxidoreductase</keyword>
<evidence type="ECO:0000256" key="2">
    <source>
        <dbReference type="ARBA" id="ARBA00023002"/>
    </source>
</evidence>
<dbReference type="InterPro" id="IPR002347">
    <property type="entry name" value="SDR_fam"/>
</dbReference>
<gene>
    <name evidence="5" type="ORF">GA0071312_2237</name>
    <name evidence="4" type="ORF">HLUCCO17_02200</name>
</gene>
<reference evidence="5 7" key="2">
    <citation type="submission" date="2016-08" db="EMBL/GenBank/DDBJ databases">
        <authorList>
            <person name="Varghese N."/>
            <person name="Submissions Spin"/>
        </authorList>
    </citation>
    <scope>NUCLEOTIDE SEQUENCE [LARGE SCALE GENOMIC DNA]</scope>
    <source>
        <strain evidence="5 7">HL-109</strain>
    </source>
</reference>
<dbReference type="OrthoDB" id="9808814at2"/>
<accession>A0A0P7Y5I2</accession>
<name>A0A0P7Y5I2_9HYPH</name>
<dbReference type="InterPro" id="IPR036291">
    <property type="entry name" value="NAD(P)-bd_dom_sf"/>
</dbReference>
<evidence type="ECO:0000313" key="7">
    <source>
        <dbReference type="Proteomes" id="UP000182800"/>
    </source>
</evidence>
<dbReference type="EMBL" id="FMBM01000002">
    <property type="protein sequence ID" value="SCC81301.1"/>
    <property type="molecule type" value="Genomic_DNA"/>
</dbReference>
<sequence length="260" mass="27568">MANIRWTVVTGASGGVGADMARVFSGIGHNLVLVARRRDRLEALADELRQRNGGLVEVIEADLADPGAPQALFDAIAAKEIAVHTLVNNAGFGLGGDFVDRPIAEHINLIDVNIGALTRLCHLFLPGMLARRQGGIINVASLASFLAGPHMASYYASKAYVLSLSEALYEEARPHGVVVTALCPGATESGFGERAGILDTKLFAGRKMSAEAVARIGVEGYRAGHAIVVPGAMNRITAQFSRLMPRFISRRVAASVNQKK</sequence>
<dbReference type="PANTHER" id="PTHR44196:SF2">
    <property type="entry name" value="SHORT-CHAIN DEHYDROGENASE-RELATED"/>
    <property type="match status" value="1"/>
</dbReference>
<evidence type="ECO:0000256" key="3">
    <source>
        <dbReference type="RuleBase" id="RU000363"/>
    </source>
</evidence>
<comment type="caution">
    <text evidence="4">The sequence shown here is derived from an EMBL/GenBank/DDBJ whole genome shotgun (WGS) entry which is preliminary data.</text>
</comment>
<dbReference type="PIRSF" id="PIRSF000126">
    <property type="entry name" value="11-beta-HSD1"/>
    <property type="match status" value="1"/>
</dbReference>
<evidence type="ECO:0000313" key="5">
    <source>
        <dbReference type="EMBL" id="SCC81301.1"/>
    </source>
</evidence>
<dbReference type="PANTHER" id="PTHR44196">
    <property type="entry name" value="DEHYDROGENASE/REDUCTASE SDR FAMILY MEMBER 7B"/>
    <property type="match status" value="1"/>
</dbReference>
<organism evidence="4 6">
    <name type="scientific">Saliniramus fredricksonii</name>
    <dbReference type="NCBI Taxonomy" id="1653334"/>
    <lineage>
        <taxon>Bacteria</taxon>
        <taxon>Pseudomonadati</taxon>
        <taxon>Pseudomonadota</taxon>
        <taxon>Alphaproteobacteria</taxon>
        <taxon>Hyphomicrobiales</taxon>
        <taxon>Salinarimonadaceae</taxon>
        <taxon>Saliniramus</taxon>
    </lineage>
</organism>
<protein>
    <submittedName>
        <fullName evidence="4">Putative short-chain dehydrogenase</fullName>
    </submittedName>
</protein>
<dbReference type="Pfam" id="PF00106">
    <property type="entry name" value="adh_short"/>
    <property type="match status" value="1"/>
</dbReference>
<dbReference type="AlphaFoldDB" id="A0A0P7Y5I2"/>
<dbReference type="EMBL" id="LJSX01000002">
    <property type="protein sequence ID" value="KPQ12399.1"/>
    <property type="molecule type" value="Genomic_DNA"/>
</dbReference>
<comment type="similarity">
    <text evidence="1 3">Belongs to the short-chain dehydrogenases/reductases (SDR) family.</text>
</comment>
<evidence type="ECO:0000313" key="4">
    <source>
        <dbReference type="EMBL" id="KPQ12399.1"/>
    </source>
</evidence>
<dbReference type="SUPFAM" id="SSF51735">
    <property type="entry name" value="NAD(P)-binding Rossmann-fold domains"/>
    <property type="match status" value="1"/>
</dbReference>
<reference evidence="4 6" key="1">
    <citation type="submission" date="2015-09" db="EMBL/GenBank/DDBJ databases">
        <title>Identification and resolution of microdiversity through metagenomic sequencing of parallel consortia.</title>
        <authorList>
            <person name="Nelson W.C."/>
            <person name="Romine M.F."/>
            <person name="Lindemann S.R."/>
        </authorList>
    </citation>
    <scope>NUCLEOTIDE SEQUENCE [LARGE SCALE GENOMIC DNA]</scope>
    <source>
        <strain evidence="4">HL-109</strain>
    </source>
</reference>
<evidence type="ECO:0000313" key="6">
    <source>
        <dbReference type="Proteomes" id="UP000050497"/>
    </source>
</evidence>
<keyword evidence="7" id="KW-1185">Reference proteome</keyword>
<dbReference type="Gene3D" id="3.40.50.720">
    <property type="entry name" value="NAD(P)-binding Rossmann-like Domain"/>
    <property type="match status" value="1"/>
</dbReference>
<dbReference type="PRINTS" id="PR00080">
    <property type="entry name" value="SDRFAMILY"/>
</dbReference>
<evidence type="ECO:0000256" key="1">
    <source>
        <dbReference type="ARBA" id="ARBA00006484"/>
    </source>
</evidence>
<proteinExistence type="inferred from homology"/>